<comment type="similarity">
    <text evidence="2">Belongs to the nitroreductase family.</text>
</comment>
<name>A0A0H4I7B3_9GAMM</name>
<dbReference type="CDD" id="cd02136">
    <property type="entry name" value="PnbA_NfnB-like"/>
    <property type="match status" value="1"/>
</dbReference>
<reference evidence="7 8" key="1">
    <citation type="submission" date="2015-05" db="EMBL/GenBank/DDBJ databases">
        <title>Complete genome of Marinobacter psychrophilus strain 20041T isolated from sea-ice of the Canadian Basin.</title>
        <authorList>
            <person name="Song L."/>
            <person name="Ren L."/>
            <person name="Yu Y."/>
            <person name="Wang X."/>
        </authorList>
    </citation>
    <scope>NUCLEOTIDE SEQUENCE [LARGE SCALE GENOMIC DNA]</scope>
    <source>
        <strain evidence="7 8">20041</strain>
    </source>
</reference>
<keyword evidence="8" id="KW-1185">Reference proteome</keyword>
<keyword evidence="5" id="KW-0560">Oxidoreductase</keyword>
<dbReference type="STRING" id="330734.ABA45_15155"/>
<evidence type="ECO:0000256" key="4">
    <source>
        <dbReference type="ARBA" id="ARBA00022643"/>
    </source>
</evidence>
<dbReference type="PANTHER" id="PTHR43673:SF2">
    <property type="entry name" value="NITROREDUCTASE"/>
    <property type="match status" value="1"/>
</dbReference>
<dbReference type="Proteomes" id="UP000036406">
    <property type="component" value="Chromosome"/>
</dbReference>
<dbReference type="Pfam" id="PF00881">
    <property type="entry name" value="Nitroreductase"/>
    <property type="match status" value="1"/>
</dbReference>
<keyword evidence="3" id="KW-0285">Flavoprotein</keyword>
<dbReference type="PANTHER" id="PTHR43673">
    <property type="entry name" value="NAD(P)H NITROREDUCTASE YDGI-RELATED"/>
    <property type="match status" value="1"/>
</dbReference>
<evidence type="ECO:0000259" key="6">
    <source>
        <dbReference type="Pfam" id="PF00881"/>
    </source>
</evidence>
<dbReference type="KEGG" id="mpq:ABA45_15155"/>
<gene>
    <name evidence="7" type="ORF">ABA45_15155</name>
</gene>
<dbReference type="InterPro" id="IPR000415">
    <property type="entry name" value="Nitroreductase-like"/>
</dbReference>
<protein>
    <submittedName>
        <fullName evidence="7">Oxidoreductase</fullName>
    </submittedName>
</protein>
<evidence type="ECO:0000256" key="2">
    <source>
        <dbReference type="ARBA" id="ARBA00007118"/>
    </source>
</evidence>
<evidence type="ECO:0000256" key="1">
    <source>
        <dbReference type="ARBA" id="ARBA00001917"/>
    </source>
</evidence>
<evidence type="ECO:0000256" key="3">
    <source>
        <dbReference type="ARBA" id="ARBA00022630"/>
    </source>
</evidence>
<dbReference type="GO" id="GO:0016491">
    <property type="term" value="F:oxidoreductase activity"/>
    <property type="evidence" value="ECO:0007669"/>
    <property type="project" value="UniProtKB-KW"/>
</dbReference>
<feature type="domain" description="Nitroreductase" evidence="6">
    <location>
        <begin position="15"/>
        <end position="203"/>
    </location>
</feature>
<evidence type="ECO:0000313" key="7">
    <source>
        <dbReference type="EMBL" id="AKO53595.1"/>
    </source>
</evidence>
<dbReference type="PATRIC" id="fig|330734.3.peg.3191"/>
<keyword evidence="4" id="KW-0288">FMN</keyword>
<dbReference type="InterPro" id="IPR029479">
    <property type="entry name" value="Nitroreductase"/>
</dbReference>
<dbReference type="SUPFAM" id="SSF55469">
    <property type="entry name" value="FMN-dependent nitroreductase-like"/>
    <property type="match status" value="1"/>
</dbReference>
<sequence>MNAISKPTMSLVDAIFQRRSVRGFLPKTVPEETMRDVFEQAQQAPSNCNTQPWYTVVASGDLRDSLRDQFIGRAMAGTPSEPDFSYVSKFEGVYRGRQVDCAAALYGEMEIARDDKAGRSRAALRNFEFFDAPHVAFLCMDRSFGATIAVDVGIYAQTLMLAMTAQGISSCAMGSLRSHPDLVRTAFGLEENIGVVFGICFGYDDSEVKANNTRTSRVSLDETVVFKDH</sequence>
<accession>A0A0H4I7B3</accession>
<dbReference type="Gene3D" id="3.40.109.10">
    <property type="entry name" value="NADH Oxidase"/>
    <property type="match status" value="1"/>
</dbReference>
<organism evidence="7 8">
    <name type="scientific">Marinobacter psychrophilus</name>
    <dbReference type="NCBI Taxonomy" id="330734"/>
    <lineage>
        <taxon>Bacteria</taxon>
        <taxon>Pseudomonadati</taxon>
        <taxon>Pseudomonadota</taxon>
        <taxon>Gammaproteobacteria</taxon>
        <taxon>Pseudomonadales</taxon>
        <taxon>Marinobacteraceae</taxon>
        <taxon>Marinobacter</taxon>
    </lineage>
</organism>
<proteinExistence type="inferred from homology"/>
<evidence type="ECO:0000313" key="8">
    <source>
        <dbReference type="Proteomes" id="UP000036406"/>
    </source>
</evidence>
<evidence type="ECO:0000256" key="5">
    <source>
        <dbReference type="ARBA" id="ARBA00023002"/>
    </source>
</evidence>
<dbReference type="RefSeq" id="WP_048387507.1">
    <property type="nucleotide sequence ID" value="NZ_CP011494.1"/>
</dbReference>
<dbReference type="EMBL" id="CP011494">
    <property type="protein sequence ID" value="AKO53595.1"/>
    <property type="molecule type" value="Genomic_DNA"/>
</dbReference>
<comment type="cofactor">
    <cofactor evidence="1">
        <name>FMN</name>
        <dbReference type="ChEBI" id="CHEBI:58210"/>
    </cofactor>
</comment>
<dbReference type="AlphaFoldDB" id="A0A0H4I7B3"/>